<accession>A0A9X6RJK3</accession>
<dbReference type="GO" id="GO:0016042">
    <property type="term" value="P:lipid catabolic process"/>
    <property type="evidence" value="ECO:0007669"/>
    <property type="project" value="TreeGrafter"/>
</dbReference>
<dbReference type="PANTHER" id="PTHR11610:SF173">
    <property type="entry name" value="LIPASE DOMAIN-CONTAINING PROTEIN-RELATED"/>
    <property type="match status" value="1"/>
</dbReference>
<gene>
    <name evidence="7" type="ORF">BV898_14592</name>
</gene>
<evidence type="ECO:0000256" key="1">
    <source>
        <dbReference type="ARBA" id="ARBA00004613"/>
    </source>
</evidence>
<dbReference type="InterPro" id="IPR000734">
    <property type="entry name" value="TAG_lipase"/>
</dbReference>
<evidence type="ECO:0000313" key="7">
    <source>
        <dbReference type="EMBL" id="OWA50061.1"/>
    </source>
</evidence>
<dbReference type="OrthoDB" id="199913at2759"/>
<proteinExistence type="inferred from homology"/>
<dbReference type="Pfam" id="PF00151">
    <property type="entry name" value="Lipase"/>
    <property type="match status" value="1"/>
</dbReference>
<keyword evidence="8" id="KW-1185">Reference proteome</keyword>
<keyword evidence="3" id="KW-0964">Secreted</keyword>
<dbReference type="SUPFAM" id="SSF53474">
    <property type="entry name" value="alpha/beta-Hydrolases"/>
    <property type="match status" value="1"/>
</dbReference>
<evidence type="ECO:0000256" key="4">
    <source>
        <dbReference type="RuleBase" id="RU004262"/>
    </source>
</evidence>
<dbReference type="InterPro" id="IPR029058">
    <property type="entry name" value="AB_hydrolase_fold"/>
</dbReference>
<protein>
    <submittedName>
        <fullName evidence="7">Pancreatic triacylglycerol lipase</fullName>
    </submittedName>
</protein>
<evidence type="ECO:0000313" key="8">
    <source>
        <dbReference type="Proteomes" id="UP000192578"/>
    </source>
</evidence>
<reference evidence="8" key="1">
    <citation type="submission" date="2017-01" db="EMBL/GenBank/DDBJ databases">
        <title>Comparative genomics of anhydrobiosis in the tardigrade Hypsibius dujardini.</title>
        <authorList>
            <person name="Yoshida Y."/>
            <person name="Koutsovoulos G."/>
            <person name="Laetsch D."/>
            <person name="Stevens L."/>
            <person name="Kumar S."/>
            <person name="Horikawa D."/>
            <person name="Ishino K."/>
            <person name="Komine S."/>
            <person name="Tomita M."/>
            <person name="Blaxter M."/>
            <person name="Arakawa K."/>
        </authorList>
    </citation>
    <scope>NUCLEOTIDE SEQUENCE [LARGE SCALE GENOMIC DNA]</scope>
    <source>
        <strain evidence="8">Z151</strain>
    </source>
</reference>
<comment type="similarity">
    <text evidence="2 4">Belongs to the AB hydrolase superfamily. Lipase family.</text>
</comment>
<dbReference type="PANTHER" id="PTHR11610">
    <property type="entry name" value="LIPASE"/>
    <property type="match status" value="1"/>
</dbReference>
<dbReference type="AlphaFoldDB" id="A0A9X6RJK3"/>
<dbReference type="PRINTS" id="PR00821">
    <property type="entry name" value="TAGLIPASE"/>
</dbReference>
<evidence type="ECO:0000256" key="2">
    <source>
        <dbReference type="ARBA" id="ARBA00010701"/>
    </source>
</evidence>
<dbReference type="InterPro" id="IPR013818">
    <property type="entry name" value="Lipase"/>
</dbReference>
<dbReference type="GO" id="GO:0016298">
    <property type="term" value="F:lipase activity"/>
    <property type="evidence" value="ECO:0007669"/>
    <property type="project" value="InterPro"/>
</dbReference>
<organism evidence="7 8">
    <name type="scientific">Hypsibius exemplaris</name>
    <name type="common">Freshwater tardigrade</name>
    <dbReference type="NCBI Taxonomy" id="2072580"/>
    <lineage>
        <taxon>Eukaryota</taxon>
        <taxon>Metazoa</taxon>
        <taxon>Ecdysozoa</taxon>
        <taxon>Tardigrada</taxon>
        <taxon>Eutardigrada</taxon>
        <taxon>Parachela</taxon>
        <taxon>Hypsibioidea</taxon>
        <taxon>Hypsibiidae</taxon>
        <taxon>Hypsibius</taxon>
    </lineage>
</organism>
<dbReference type="Proteomes" id="UP000192578">
    <property type="component" value="Unassembled WGS sequence"/>
</dbReference>
<evidence type="ECO:0000256" key="3">
    <source>
        <dbReference type="ARBA" id="ARBA00022525"/>
    </source>
</evidence>
<sequence>MLRGFGMLRFGRRILPSSLQKLLKLHLNTRNNPKHSETQILNPYEAFTIFNSHFKPAMKTQIIIHGFLDAYWWPWWTLLETSTLHASNRQLPSNQSVRTSPSSPTTSAPYMESVRQTFTSSVTVSRLSLGAQAGGYAGTITQQRYNFTIGRITGLDPAGPYFTWLPTSIRLDPSDAAVVFTIIIDGETIFNLAFGSPQPMDHLNFYPNGGLNQPGCENGVLAAIFGGPTMNSTTFDALGTLAATALEAVACNHARAPVLFHESINNPACTMKSFQCDNYQAFLRGECFTCRGQRCAALGYHANLALASPYVTKNFYTITTARSPFCSK</sequence>
<evidence type="ECO:0000256" key="5">
    <source>
        <dbReference type="SAM" id="MobiDB-lite"/>
    </source>
</evidence>
<dbReference type="Gene3D" id="3.40.50.1820">
    <property type="entry name" value="alpha/beta hydrolase"/>
    <property type="match status" value="1"/>
</dbReference>
<comment type="subcellular location">
    <subcellularLocation>
        <location evidence="1">Secreted</location>
    </subcellularLocation>
</comment>
<feature type="region of interest" description="Disordered" evidence="5">
    <location>
        <begin position="90"/>
        <end position="110"/>
    </location>
</feature>
<dbReference type="EMBL" id="MTYJ01000181">
    <property type="protein sequence ID" value="OWA50061.1"/>
    <property type="molecule type" value="Genomic_DNA"/>
</dbReference>
<evidence type="ECO:0000259" key="6">
    <source>
        <dbReference type="Pfam" id="PF00151"/>
    </source>
</evidence>
<comment type="caution">
    <text evidence="7">The sequence shown here is derived from an EMBL/GenBank/DDBJ whole genome shotgun (WGS) entry which is preliminary data.</text>
</comment>
<dbReference type="GO" id="GO:0005615">
    <property type="term" value="C:extracellular space"/>
    <property type="evidence" value="ECO:0007669"/>
    <property type="project" value="TreeGrafter"/>
</dbReference>
<feature type="compositionally biased region" description="Low complexity" evidence="5">
    <location>
        <begin position="99"/>
        <end position="109"/>
    </location>
</feature>
<feature type="domain" description="Lipase" evidence="6">
    <location>
        <begin position="120"/>
        <end position="325"/>
    </location>
</feature>
<name>A0A9X6RJK3_HYPEX</name>